<reference evidence="1 2" key="1">
    <citation type="submission" date="2014-01" db="EMBL/GenBank/DDBJ databases">
        <authorList>
            <person name="Dobos K."/>
            <person name="Lenaerts A."/>
            <person name="Ordway D."/>
            <person name="DeGroote M.A."/>
            <person name="Parker T."/>
            <person name="Sizemore C."/>
            <person name="Tallon L.J."/>
            <person name="Sadzewicz L.K."/>
            <person name="Sengamalay N."/>
            <person name="Fraser C.M."/>
            <person name="Hine E."/>
            <person name="Shefchek K.A."/>
            <person name="Das S.P."/>
            <person name="Tettelin H."/>
        </authorList>
    </citation>
    <scope>NUCLEOTIDE SEQUENCE [LARGE SCALE GENOMIC DNA]</scope>
    <source>
        <strain evidence="1 2">Harvey</strain>
    </source>
</reference>
<comment type="caution">
    <text evidence="1">The sequence shown here is derived from an EMBL/GenBank/DDBJ whole genome shotgun (WGS) entry which is preliminary data.</text>
</comment>
<gene>
    <name evidence="1" type="ORF">I551_3710</name>
</gene>
<proteinExistence type="predicted"/>
<keyword evidence="2" id="KW-1185">Reference proteome</keyword>
<dbReference type="Proteomes" id="UP000020681">
    <property type="component" value="Unassembled WGS sequence"/>
</dbReference>
<evidence type="ECO:0000313" key="2">
    <source>
        <dbReference type="Proteomes" id="UP000020681"/>
    </source>
</evidence>
<accession>A0ABP3AET5</accession>
<evidence type="ECO:0000313" key="1">
    <source>
        <dbReference type="EMBL" id="EUA89828.1"/>
    </source>
</evidence>
<organism evidence="1 2">
    <name type="scientific">Mycobacterium ulcerans str. Harvey</name>
    <dbReference type="NCBI Taxonomy" id="1299332"/>
    <lineage>
        <taxon>Bacteria</taxon>
        <taxon>Bacillati</taxon>
        <taxon>Actinomycetota</taxon>
        <taxon>Actinomycetes</taxon>
        <taxon>Mycobacteriales</taxon>
        <taxon>Mycobacteriaceae</taxon>
        <taxon>Mycobacterium</taxon>
        <taxon>Mycobacterium ulcerans group</taxon>
    </lineage>
</organism>
<dbReference type="EMBL" id="JAOL01000115">
    <property type="protein sequence ID" value="EUA89828.1"/>
    <property type="molecule type" value="Genomic_DNA"/>
</dbReference>
<protein>
    <submittedName>
        <fullName evidence="1">Uncharacterized protein</fullName>
    </submittedName>
</protein>
<sequence>MACGGQRHARTWPGGGGRLLCALADGLAQLTEHGVVARRSC</sequence>
<name>A0ABP3AET5_MYCUL</name>